<keyword evidence="5 8" id="KW-1015">Disulfide bond</keyword>
<dbReference type="Ensembl" id="ENSSSUT00005002218.1">
    <property type="protein sequence ID" value="ENSSSUP00005001907.1"/>
    <property type="gene ID" value="ENSSSUG00005001299.1"/>
</dbReference>
<evidence type="ECO:0000256" key="6">
    <source>
        <dbReference type="ARBA" id="ARBA00025932"/>
    </source>
</evidence>
<comment type="subcellular location">
    <subcellularLocation>
        <location evidence="1 7">Secreted</location>
    </subcellularLocation>
</comment>
<feature type="disulfide bond" evidence="8">
    <location>
        <begin position="89"/>
        <end position="123"/>
    </location>
</feature>
<keyword evidence="3 7" id="KW-0964">Secreted</keyword>
<dbReference type="InterPro" id="IPR013783">
    <property type="entry name" value="Ig-like_fold"/>
</dbReference>
<name>A0A673SN22_SURSU</name>
<dbReference type="GO" id="GO:0005615">
    <property type="term" value="C:extracellular space"/>
    <property type="evidence" value="ECO:0007669"/>
    <property type="project" value="TreeGrafter"/>
</dbReference>
<dbReference type="PANTHER" id="PTHR15096">
    <property type="entry name" value="PROLACTIN-INDUCIBLE PROTEIN/SEMINAL VESICLE ANTIGEN"/>
    <property type="match status" value="1"/>
</dbReference>
<keyword evidence="12" id="KW-1185">Reference proteome</keyword>
<dbReference type="GO" id="GO:0006508">
    <property type="term" value="P:proteolysis"/>
    <property type="evidence" value="ECO:0007669"/>
    <property type="project" value="TreeGrafter"/>
</dbReference>
<dbReference type="InterPro" id="IPR007990">
    <property type="entry name" value="PIP"/>
</dbReference>
<dbReference type="PIRSF" id="PIRSF002572">
    <property type="entry name" value="PIP-GCDFP-15"/>
    <property type="match status" value="1"/>
</dbReference>
<dbReference type="Pfam" id="PF05326">
    <property type="entry name" value="SVA"/>
    <property type="match status" value="1"/>
</dbReference>
<evidence type="ECO:0000256" key="8">
    <source>
        <dbReference type="PIRSR" id="PIRSR002572-1"/>
    </source>
</evidence>
<evidence type="ECO:0000256" key="4">
    <source>
        <dbReference type="ARBA" id="ARBA00022729"/>
    </source>
</evidence>
<evidence type="ECO:0000256" key="5">
    <source>
        <dbReference type="ARBA" id="ARBA00023157"/>
    </source>
</evidence>
<dbReference type="PANTHER" id="PTHR15096:SF5">
    <property type="entry name" value="PROLACTIN-INDUCIBLE PROTEIN"/>
    <property type="match status" value="1"/>
</dbReference>
<sequence length="146" mass="16460">MHFLQLLFRANSAVLLLVFCLQLWTNKAQENTRRVIILNAVIPNTAHPNEEFTVTITVGTELRECIVVKASLVSRTPIEGSFNYKYTVCICKDYPRTLFWDIAMNQTAKIAAVAQIVREKGICPNDEAVVPVVPKTAYTVEKIHIV</sequence>
<dbReference type="SUPFAM" id="SSF81296">
    <property type="entry name" value="E set domains"/>
    <property type="match status" value="1"/>
</dbReference>
<evidence type="ECO:0000256" key="10">
    <source>
        <dbReference type="SAM" id="SignalP"/>
    </source>
</evidence>
<reference evidence="11" key="2">
    <citation type="submission" date="2025-08" db="UniProtKB">
        <authorList>
            <consortium name="Ensembl"/>
        </authorList>
    </citation>
    <scope>IDENTIFICATION</scope>
</reference>
<dbReference type="GO" id="GO:0004190">
    <property type="term" value="F:aspartic-type endopeptidase activity"/>
    <property type="evidence" value="ECO:0007669"/>
    <property type="project" value="TreeGrafter"/>
</dbReference>
<protein>
    <recommendedName>
        <fullName evidence="7">Prolactin-inducible protein homolog</fullName>
    </recommendedName>
</protein>
<comment type="similarity">
    <text evidence="2 7">Belongs to the PIP family.</text>
</comment>
<feature type="signal peptide" evidence="10">
    <location>
        <begin position="1"/>
        <end position="28"/>
    </location>
</feature>
<accession>A0A673SN22</accession>
<evidence type="ECO:0000256" key="1">
    <source>
        <dbReference type="ARBA" id="ARBA00004613"/>
    </source>
</evidence>
<dbReference type="Gene3D" id="2.60.40.10">
    <property type="entry name" value="Immunoglobulins"/>
    <property type="match status" value="1"/>
</dbReference>
<evidence type="ECO:0000256" key="3">
    <source>
        <dbReference type="ARBA" id="ARBA00022525"/>
    </source>
</evidence>
<comment type="subunit">
    <text evidence="6 7">Monomer. Interacts with AZGP1.</text>
</comment>
<dbReference type="GO" id="GO:0002682">
    <property type="term" value="P:regulation of immune system process"/>
    <property type="evidence" value="ECO:0007669"/>
    <property type="project" value="TreeGrafter"/>
</dbReference>
<reference evidence="11" key="3">
    <citation type="submission" date="2025-09" db="UniProtKB">
        <authorList>
            <consortium name="Ensembl"/>
        </authorList>
    </citation>
    <scope>IDENTIFICATION</scope>
</reference>
<dbReference type="FunFam" id="2.60.40.10:FF:001572">
    <property type="entry name" value="Prolactin-inducible protein homolog"/>
    <property type="match status" value="1"/>
</dbReference>
<dbReference type="OMA" id="ECMVIKT"/>
<feature type="modified residue" description="Pyrrolidone carboxylic acid" evidence="9">
    <location>
        <position position="29"/>
    </location>
</feature>
<feature type="chain" id="PRO_5025391753" description="Prolactin-inducible protein homolog" evidence="10">
    <location>
        <begin position="29"/>
        <end position="146"/>
    </location>
</feature>
<proteinExistence type="inferred from homology"/>
<feature type="disulfide bond" evidence="8">
    <location>
        <begin position="65"/>
        <end position="91"/>
    </location>
</feature>
<evidence type="ECO:0000256" key="7">
    <source>
        <dbReference type="PIRNR" id="PIRNR002572"/>
    </source>
</evidence>
<dbReference type="AlphaFoldDB" id="A0A673SN22"/>
<gene>
    <name evidence="11" type="primary">PIP</name>
</gene>
<dbReference type="InterPro" id="IPR014756">
    <property type="entry name" value="Ig_E-set"/>
</dbReference>
<evidence type="ECO:0000256" key="9">
    <source>
        <dbReference type="PIRSR" id="PIRSR002572-2"/>
    </source>
</evidence>
<keyword evidence="4 10" id="KW-0732">Signal</keyword>
<reference evidence="11 12" key="1">
    <citation type="submission" date="2019-05" db="EMBL/GenBank/DDBJ databases">
        <title>A Chromosome-scale Meerkat (S. suricatta) Genome Assembly.</title>
        <authorList>
            <person name="Dudchenko O."/>
            <person name="Lieberman Aiden E."/>
            <person name="Tung J."/>
            <person name="Barreiro L.B."/>
            <person name="Clutton-Brock T.H."/>
        </authorList>
    </citation>
    <scope>NUCLEOTIDE SEQUENCE [LARGE SCALE GENOMIC DNA]</scope>
</reference>
<evidence type="ECO:0000313" key="11">
    <source>
        <dbReference type="Ensembl" id="ENSSSUP00005001907.1"/>
    </source>
</evidence>
<dbReference type="Proteomes" id="UP000472268">
    <property type="component" value="Chromosome 2"/>
</dbReference>
<organism evidence="11 12">
    <name type="scientific">Suricata suricatta</name>
    <name type="common">Meerkat</name>
    <dbReference type="NCBI Taxonomy" id="37032"/>
    <lineage>
        <taxon>Eukaryota</taxon>
        <taxon>Metazoa</taxon>
        <taxon>Chordata</taxon>
        <taxon>Craniata</taxon>
        <taxon>Vertebrata</taxon>
        <taxon>Euteleostomi</taxon>
        <taxon>Mammalia</taxon>
        <taxon>Eutheria</taxon>
        <taxon>Laurasiatheria</taxon>
        <taxon>Carnivora</taxon>
        <taxon>Feliformia</taxon>
        <taxon>Herpestidae</taxon>
        <taxon>Suricata</taxon>
    </lineage>
</organism>
<evidence type="ECO:0000313" key="12">
    <source>
        <dbReference type="Proteomes" id="UP000472268"/>
    </source>
</evidence>
<dbReference type="OrthoDB" id="9835042at2759"/>
<dbReference type="CTD" id="5304"/>
<dbReference type="RefSeq" id="XP_029811007.1">
    <property type="nucleotide sequence ID" value="XM_029955147.1"/>
</dbReference>
<dbReference type="GeneID" id="115304813"/>
<evidence type="ECO:0000256" key="2">
    <source>
        <dbReference type="ARBA" id="ARBA00006819"/>
    </source>
</evidence>